<gene>
    <name evidence="1" type="ORF">OEZ85_001207</name>
</gene>
<evidence type="ECO:0000313" key="1">
    <source>
        <dbReference type="EMBL" id="WIA22814.1"/>
    </source>
</evidence>
<dbReference type="EMBL" id="CP126222">
    <property type="protein sequence ID" value="WIA22814.1"/>
    <property type="molecule type" value="Genomic_DNA"/>
</dbReference>
<protein>
    <submittedName>
        <fullName evidence="1">Uncharacterized protein</fullName>
    </submittedName>
</protein>
<sequence length="315" mass="33295">MLPGSSQGATWSRQSSAAHVPGFKQFELEDFQALLQLCAQARYIPDKEWLAAIIYADTGGFERFYKEAPPHSVVALFSDLSAMLSSHKPLYLDWQIAKQQQQQTSDSDLAAEIEALQAALMVASPNLMGIQQDRLLAGELSAVGGYWLLRRLLLQLAAAGDAAAVLQGVLALPGLNYQVLDAEDADVLLQLLVLRWDPQQLAAALIAGLPCLGNTPPSGGDALAVLFADVGAAAGGMGQQQAAQLLVVLAQLPGYAPDPTVAQALLDRALAPPLALTPPELLQLMTAAQELGACARPEQVPLLQQALQAAQQKPG</sequence>
<accession>A0ABY8UN34</accession>
<keyword evidence="2" id="KW-1185">Reference proteome</keyword>
<dbReference type="Proteomes" id="UP001244341">
    <property type="component" value="Chromosome 15b"/>
</dbReference>
<evidence type="ECO:0000313" key="2">
    <source>
        <dbReference type="Proteomes" id="UP001244341"/>
    </source>
</evidence>
<proteinExistence type="predicted"/>
<name>A0ABY8UN34_TETOB</name>
<reference evidence="1 2" key="1">
    <citation type="submission" date="2023-05" db="EMBL/GenBank/DDBJ databases">
        <title>A 100% complete, gapless, phased diploid assembly of the Scenedesmus obliquus UTEX 3031 genome.</title>
        <authorList>
            <person name="Biondi T.C."/>
            <person name="Hanschen E.R."/>
            <person name="Kwon T."/>
            <person name="Eng W."/>
            <person name="Kruse C.P.S."/>
            <person name="Koehler S.I."/>
            <person name="Kunde Y."/>
            <person name="Gleasner C.D."/>
            <person name="You Mak K.T."/>
            <person name="Polle J."/>
            <person name="Hovde B.T."/>
            <person name="Starkenburg S.R."/>
        </authorList>
    </citation>
    <scope>NUCLEOTIDE SEQUENCE [LARGE SCALE GENOMIC DNA]</scope>
    <source>
        <strain evidence="1 2">DOE0152z</strain>
    </source>
</reference>
<organism evidence="1 2">
    <name type="scientific">Tetradesmus obliquus</name>
    <name type="common">Green alga</name>
    <name type="synonym">Acutodesmus obliquus</name>
    <dbReference type="NCBI Taxonomy" id="3088"/>
    <lineage>
        <taxon>Eukaryota</taxon>
        <taxon>Viridiplantae</taxon>
        <taxon>Chlorophyta</taxon>
        <taxon>core chlorophytes</taxon>
        <taxon>Chlorophyceae</taxon>
        <taxon>CS clade</taxon>
        <taxon>Sphaeropleales</taxon>
        <taxon>Scenedesmaceae</taxon>
        <taxon>Tetradesmus</taxon>
    </lineage>
</organism>